<dbReference type="InterPro" id="IPR001708">
    <property type="entry name" value="YidC/ALB3/OXA1/COX18"/>
</dbReference>
<evidence type="ECO:0000256" key="7">
    <source>
        <dbReference type="ARBA" id="ARBA00023136"/>
    </source>
</evidence>
<reference evidence="12 13" key="1">
    <citation type="journal article" date="2015" name="Nature">
        <title>rRNA introns, odd ribosomes, and small enigmatic genomes across a large radiation of phyla.</title>
        <authorList>
            <person name="Brown C.T."/>
            <person name="Hug L.A."/>
            <person name="Thomas B.C."/>
            <person name="Sharon I."/>
            <person name="Castelle C.J."/>
            <person name="Singh A."/>
            <person name="Wilkins M.J."/>
            <person name="Williams K.H."/>
            <person name="Banfield J.F."/>
        </authorList>
    </citation>
    <scope>NUCLEOTIDE SEQUENCE [LARGE SCALE GENOMIC DNA]</scope>
</reference>
<accession>A0A0G1ZTE7</accession>
<evidence type="ECO:0000256" key="8">
    <source>
        <dbReference type="ARBA" id="ARBA00023186"/>
    </source>
</evidence>
<evidence type="ECO:0000256" key="4">
    <source>
        <dbReference type="ARBA" id="ARBA00022692"/>
    </source>
</evidence>
<evidence type="ECO:0000256" key="5">
    <source>
        <dbReference type="ARBA" id="ARBA00022927"/>
    </source>
</evidence>
<dbReference type="InterPro" id="IPR028055">
    <property type="entry name" value="YidC/Oxa/ALB_C"/>
</dbReference>
<feature type="transmembrane region" description="Helical" evidence="10">
    <location>
        <begin position="7"/>
        <end position="24"/>
    </location>
</feature>
<evidence type="ECO:0000313" key="13">
    <source>
        <dbReference type="Proteomes" id="UP000034054"/>
    </source>
</evidence>
<gene>
    <name evidence="12" type="ORF">UY76_C0055G0010</name>
</gene>
<keyword evidence="8" id="KW-0143">Chaperone</keyword>
<dbReference type="NCBIfam" id="TIGR03592">
    <property type="entry name" value="yidC_oxa1_cterm"/>
    <property type="match status" value="1"/>
</dbReference>
<dbReference type="GO" id="GO:0015031">
    <property type="term" value="P:protein transport"/>
    <property type="evidence" value="ECO:0007669"/>
    <property type="project" value="UniProtKB-KW"/>
</dbReference>
<dbReference type="CDD" id="cd20070">
    <property type="entry name" value="5TM_YidC_Alb3"/>
    <property type="match status" value="1"/>
</dbReference>
<dbReference type="GO" id="GO:0005886">
    <property type="term" value="C:plasma membrane"/>
    <property type="evidence" value="ECO:0007669"/>
    <property type="project" value="UniProtKB-SubCell"/>
</dbReference>
<dbReference type="PANTHER" id="PTHR12428:SF65">
    <property type="entry name" value="CYTOCHROME C OXIDASE ASSEMBLY PROTEIN COX18, MITOCHONDRIAL"/>
    <property type="match status" value="1"/>
</dbReference>
<evidence type="ECO:0000256" key="10">
    <source>
        <dbReference type="SAM" id="Phobius"/>
    </source>
</evidence>
<dbReference type="Pfam" id="PF02096">
    <property type="entry name" value="60KD_IMP"/>
    <property type="match status" value="1"/>
</dbReference>
<sequence>MGEFFHNVLSVPIFNLLVFLYNVLPGADIGFAIIALTVLIKLILWPFMSQSLRSQKAMQGLQPKIEELKAKHADDKEALAKAMMELYQKEKVNPLASCLRRRVSTSRFSPATSSSCRRACSCTDSPPNR</sequence>
<evidence type="ECO:0000256" key="6">
    <source>
        <dbReference type="ARBA" id="ARBA00022989"/>
    </source>
</evidence>
<dbReference type="InterPro" id="IPR047196">
    <property type="entry name" value="YidC_ALB_C"/>
</dbReference>
<name>A0A0G1ZTE7_9BACT</name>
<keyword evidence="7 10" id="KW-0472">Membrane</keyword>
<evidence type="ECO:0000256" key="1">
    <source>
        <dbReference type="ARBA" id="ARBA00004651"/>
    </source>
</evidence>
<keyword evidence="6 10" id="KW-1133">Transmembrane helix</keyword>
<dbReference type="Proteomes" id="UP000034054">
    <property type="component" value="Unassembled WGS sequence"/>
</dbReference>
<dbReference type="PANTHER" id="PTHR12428">
    <property type="entry name" value="OXA1"/>
    <property type="match status" value="1"/>
</dbReference>
<feature type="domain" description="Membrane insertase YidC/Oxa/ALB C-terminal" evidence="11">
    <location>
        <begin position="30"/>
        <end position="99"/>
    </location>
</feature>
<keyword evidence="3" id="KW-1003">Cell membrane</keyword>
<evidence type="ECO:0000256" key="2">
    <source>
        <dbReference type="ARBA" id="ARBA00022448"/>
    </source>
</evidence>
<dbReference type="AlphaFoldDB" id="A0A0G1ZTE7"/>
<dbReference type="EMBL" id="LCRH01000055">
    <property type="protein sequence ID" value="KKW31587.1"/>
    <property type="molecule type" value="Genomic_DNA"/>
</dbReference>
<evidence type="ECO:0000256" key="9">
    <source>
        <dbReference type="RuleBase" id="RU003945"/>
    </source>
</evidence>
<keyword evidence="5" id="KW-0653">Protein transport</keyword>
<evidence type="ECO:0000256" key="3">
    <source>
        <dbReference type="ARBA" id="ARBA00022475"/>
    </source>
</evidence>
<proteinExistence type="inferred from homology"/>
<comment type="similarity">
    <text evidence="9">Belongs to the OXA1/ALB3/YidC family.</text>
</comment>
<keyword evidence="4 9" id="KW-0812">Transmembrane</keyword>
<feature type="transmembrane region" description="Helical" evidence="10">
    <location>
        <begin position="30"/>
        <end position="48"/>
    </location>
</feature>
<evidence type="ECO:0000259" key="11">
    <source>
        <dbReference type="Pfam" id="PF02096"/>
    </source>
</evidence>
<keyword evidence="2" id="KW-0813">Transport</keyword>
<protein>
    <submittedName>
        <fullName evidence="12">Membrane protein insertase, YidC/Oxa1 family</fullName>
    </submittedName>
</protein>
<dbReference type="GO" id="GO:0051205">
    <property type="term" value="P:protein insertion into membrane"/>
    <property type="evidence" value="ECO:0007669"/>
    <property type="project" value="TreeGrafter"/>
</dbReference>
<dbReference type="GO" id="GO:0032977">
    <property type="term" value="F:membrane insertase activity"/>
    <property type="evidence" value="ECO:0007669"/>
    <property type="project" value="InterPro"/>
</dbReference>
<comment type="subcellular location">
    <subcellularLocation>
        <location evidence="1">Cell membrane</location>
        <topology evidence="1">Multi-pass membrane protein</topology>
    </subcellularLocation>
    <subcellularLocation>
        <location evidence="9">Membrane</location>
        <topology evidence="9">Multi-pass membrane protein</topology>
    </subcellularLocation>
</comment>
<dbReference type="PATRIC" id="fig|1618979.3.peg.714"/>
<organism evidence="12 13">
    <name type="scientific">Candidatus Uhrbacteria bacterium GW2011_GWA2_52_8d</name>
    <dbReference type="NCBI Taxonomy" id="1618979"/>
    <lineage>
        <taxon>Bacteria</taxon>
        <taxon>Candidatus Uhriibacteriota</taxon>
    </lineage>
</organism>
<comment type="caution">
    <text evidence="12">The sequence shown here is derived from an EMBL/GenBank/DDBJ whole genome shotgun (WGS) entry which is preliminary data.</text>
</comment>
<evidence type="ECO:0000313" key="12">
    <source>
        <dbReference type="EMBL" id="KKW31587.1"/>
    </source>
</evidence>